<accession>A0AAP7CD39</accession>
<keyword evidence="1" id="KW-0472">Membrane</keyword>
<evidence type="ECO:0000313" key="4">
    <source>
        <dbReference type="Proteomes" id="UP000591626"/>
    </source>
</evidence>
<dbReference type="AlphaFoldDB" id="A0AAP7CD39"/>
<dbReference type="Proteomes" id="UP000591626">
    <property type="component" value="Unassembled WGS sequence"/>
</dbReference>
<dbReference type="Proteomes" id="UP000683520">
    <property type="component" value="Chromosome"/>
</dbReference>
<reference evidence="3 5" key="2">
    <citation type="submission" date="2021-06" db="EMBL/GenBank/DDBJ databases">
        <title>FDA dAtabase for Regulatory Grade micrObial Sequences (FDA-ARGOS): Supporting development and validation of Infectious Disease Dx tests.</title>
        <authorList>
            <person name="Sproer C."/>
            <person name="Gronow S."/>
            <person name="Severitt S."/>
            <person name="Schroder I."/>
            <person name="Tallon L."/>
            <person name="Sadzewicz L."/>
            <person name="Zhao X."/>
            <person name="Boylan J."/>
            <person name="Ott S."/>
            <person name="Bowen H."/>
            <person name="Vavikolanu K."/>
            <person name="Mehta A."/>
            <person name="Aluvathingal J."/>
            <person name="Nadendla S."/>
            <person name="Lowell S."/>
            <person name="Myers T."/>
            <person name="Yan Y."/>
        </authorList>
    </citation>
    <scope>NUCLEOTIDE SEQUENCE [LARGE SCALE GENOMIC DNA]</scope>
    <source>
        <strain evidence="3 5">FDAARGOS 1425</strain>
    </source>
</reference>
<evidence type="ECO:0000256" key="1">
    <source>
        <dbReference type="SAM" id="Phobius"/>
    </source>
</evidence>
<feature type="transmembrane region" description="Helical" evidence="1">
    <location>
        <begin position="37"/>
        <end position="58"/>
    </location>
</feature>
<evidence type="ECO:0000313" key="2">
    <source>
        <dbReference type="EMBL" id="NJJ04937.1"/>
    </source>
</evidence>
<evidence type="ECO:0000313" key="3">
    <source>
        <dbReference type="EMBL" id="QXB17823.1"/>
    </source>
</evidence>
<keyword evidence="1" id="KW-1133">Transmembrane helix</keyword>
<keyword evidence="1" id="KW-0812">Transmembrane</keyword>
<organism evidence="2 4">
    <name type="scientific">Corynebacterium coyleae</name>
    <dbReference type="NCBI Taxonomy" id="53374"/>
    <lineage>
        <taxon>Bacteria</taxon>
        <taxon>Bacillati</taxon>
        <taxon>Actinomycetota</taxon>
        <taxon>Actinomycetes</taxon>
        <taxon>Mycobacteriales</taxon>
        <taxon>Corynebacteriaceae</taxon>
        <taxon>Corynebacterium</taxon>
    </lineage>
</organism>
<sequence length="77" mass="8303">MNCRNVRINSVAALILSLLGAAFFAVGRILFGVGGWLVFYSVPAGVIAALALLALWFIPVRHVKDDYPCLVKACLNL</sequence>
<proteinExistence type="predicted"/>
<name>A0AAP7CD39_9CORY</name>
<evidence type="ECO:0000313" key="5">
    <source>
        <dbReference type="Proteomes" id="UP000683520"/>
    </source>
</evidence>
<dbReference type="EMBL" id="CP077302">
    <property type="protein sequence ID" value="QXB17823.1"/>
    <property type="molecule type" value="Genomic_DNA"/>
</dbReference>
<keyword evidence="5" id="KW-1185">Reference proteome</keyword>
<gene>
    <name evidence="2" type="ORF">HC138_11385</name>
    <name evidence="3" type="ORF">I6L55_07875</name>
</gene>
<dbReference type="GeneID" id="92750096"/>
<feature type="transmembrane region" description="Helical" evidence="1">
    <location>
        <begin position="12"/>
        <end position="31"/>
    </location>
</feature>
<dbReference type="EMBL" id="JAAUVV010000033">
    <property type="protein sequence ID" value="NJJ04937.1"/>
    <property type="molecule type" value="Genomic_DNA"/>
</dbReference>
<dbReference type="RefSeq" id="WP_141743406.1">
    <property type="nucleotide sequence ID" value="NZ_CP047198.1"/>
</dbReference>
<protein>
    <submittedName>
        <fullName evidence="2">Uncharacterized protein</fullName>
    </submittedName>
</protein>
<reference evidence="2 4" key="1">
    <citation type="submission" date="2020-03" db="EMBL/GenBank/DDBJ databases">
        <title>Draft genome sequences of bacterial isolates from the female urobiome.</title>
        <authorList>
            <person name="Miller-Ensminger T."/>
            <person name="Wolfe A.J."/>
            <person name="Putonti C."/>
        </authorList>
    </citation>
    <scope>NUCLEOTIDE SEQUENCE [LARGE SCALE GENOMIC DNA]</scope>
    <source>
        <strain evidence="2 4">UMB8490</strain>
    </source>
</reference>